<sequence length="471" mass="53198">MREEIYKNALKLIQEASKLGNNSKTKLKMINAAVVILWNLVEEGKLEVPIRWDAQLLLIQQIIVYTTSFQQAVVVLRYLKGESLTPEYECRCKLLEVEMEIRQKDPQRALRLSNQLLEKFETVDCRGLFIAFLFQRMRLGPVDKGMIDKVQDVNAKAMLMILSGDIGGKYGITSPDIIVMNIISRLISALRHGIEDDDIQLVEELRNIDWSALWPNGQSLFVANKELIQMSSNTSNNEIMVLLYVVLTVFHFSLDDGECASTKSWLSELLQYVSSISVNNEILSTVYFYAILIYHQINKPSARDILLEQMVQLGASEDLVELCRGVIYQQAGDFYSARKSFDIALNNSSVLRPTVLLNLLCMAPNSVSHLRRLATLDLTTPQLNTLALIKALVKPDSMTSLEHQKVVDSLKPAEMSSPAERALLVLLKPTDVKEDHLKRHEQAISAFETLGMTAWKKYAVERKLHNGSATA</sequence>
<protein>
    <submittedName>
        <fullName evidence="1">Uncharacterized protein</fullName>
    </submittedName>
</protein>
<accession>A0A2T0FDP9</accession>
<evidence type="ECO:0000313" key="1">
    <source>
        <dbReference type="EMBL" id="PRT53085.1"/>
    </source>
</evidence>
<dbReference type="Proteomes" id="UP000238350">
    <property type="component" value="Unassembled WGS sequence"/>
</dbReference>
<evidence type="ECO:0000313" key="2">
    <source>
        <dbReference type="Proteomes" id="UP000238350"/>
    </source>
</evidence>
<dbReference type="AlphaFoldDB" id="A0A2T0FDP9"/>
<name>A0A2T0FDP9_9ASCO</name>
<dbReference type="EMBL" id="NDIQ01000001">
    <property type="protein sequence ID" value="PRT53085.1"/>
    <property type="molecule type" value="Genomic_DNA"/>
</dbReference>
<organism evidence="1 2">
    <name type="scientific">Wickerhamiella sorbophila</name>
    <dbReference type="NCBI Taxonomy" id="45607"/>
    <lineage>
        <taxon>Eukaryota</taxon>
        <taxon>Fungi</taxon>
        <taxon>Dikarya</taxon>
        <taxon>Ascomycota</taxon>
        <taxon>Saccharomycotina</taxon>
        <taxon>Dipodascomycetes</taxon>
        <taxon>Dipodascales</taxon>
        <taxon>Trichomonascaceae</taxon>
        <taxon>Wickerhamiella</taxon>
    </lineage>
</organism>
<reference evidence="1 2" key="1">
    <citation type="submission" date="2017-04" db="EMBL/GenBank/DDBJ databases">
        <title>Genome sequencing of [Candida] sorbophila.</title>
        <authorList>
            <person name="Ahn J.O."/>
        </authorList>
    </citation>
    <scope>NUCLEOTIDE SEQUENCE [LARGE SCALE GENOMIC DNA]</scope>
    <source>
        <strain evidence="1 2">DS02</strain>
    </source>
</reference>
<comment type="caution">
    <text evidence="1">The sequence shown here is derived from an EMBL/GenBank/DDBJ whole genome shotgun (WGS) entry which is preliminary data.</text>
</comment>
<gene>
    <name evidence="1" type="ORF">B9G98_00705</name>
</gene>
<dbReference type="RefSeq" id="XP_024663031.1">
    <property type="nucleotide sequence ID" value="XM_024807263.1"/>
</dbReference>
<keyword evidence="2" id="KW-1185">Reference proteome</keyword>
<dbReference type="GeneID" id="36514454"/>
<proteinExistence type="predicted"/>